<protein>
    <submittedName>
        <fullName evidence="1">Uncharacterized protein</fullName>
    </submittedName>
</protein>
<name>X1NWV0_9ZZZZ</name>
<dbReference type="AlphaFoldDB" id="X1NWV0"/>
<organism evidence="1">
    <name type="scientific">marine sediment metagenome</name>
    <dbReference type="NCBI Taxonomy" id="412755"/>
    <lineage>
        <taxon>unclassified sequences</taxon>
        <taxon>metagenomes</taxon>
        <taxon>ecological metagenomes</taxon>
    </lineage>
</organism>
<gene>
    <name evidence="1" type="ORF">S06H3_40082</name>
</gene>
<dbReference type="EMBL" id="BARV01024571">
    <property type="protein sequence ID" value="GAI34701.1"/>
    <property type="molecule type" value="Genomic_DNA"/>
</dbReference>
<sequence>MPRKIKSYGRQDLIDVTLPNHADSYTVISHKSVMDLSTEALEDAGFSITNENYRATHDGNIASAIYTLNFGEDPELSMMFAWSNSYNKQMNMKIMKRNIY</sequence>
<reference evidence="1" key="1">
    <citation type="journal article" date="2014" name="Front. Microbiol.">
        <title>High frequency of phylogenetically diverse reductive dehalogenase-homologous genes in deep subseafloor sedimentary metagenomes.</title>
        <authorList>
            <person name="Kawai M."/>
            <person name="Futagami T."/>
            <person name="Toyoda A."/>
            <person name="Takaki Y."/>
            <person name="Nishi S."/>
            <person name="Hori S."/>
            <person name="Arai W."/>
            <person name="Tsubouchi T."/>
            <person name="Morono Y."/>
            <person name="Uchiyama I."/>
            <person name="Ito T."/>
            <person name="Fujiyama A."/>
            <person name="Inagaki F."/>
            <person name="Takami H."/>
        </authorList>
    </citation>
    <scope>NUCLEOTIDE SEQUENCE</scope>
    <source>
        <strain evidence="1">Expedition CK06-06</strain>
    </source>
</reference>
<proteinExistence type="predicted"/>
<comment type="caution">
    <text evidence="1">The sequence shown here is derived from an EMBL/GenBank/DDBJ whole genome shotgun (WGS) entry which is preliminary data.</text>
</comment>
<evidence type="ECO:0000313" key="1">
    <source>
        <dbReference type="EMBL" id="GAI34701.1"/>
    </source>
</evidence>
<accession>X1NWV0</accession>